<proteinExistence type="predicted"/>
<dbReference type="Gene3D" id="3.10.420.10">
    <property type="entry name" value="SecB-like"/>
    <property type="match status" value="1"/>
</dbReference>
<dbReference type="Proteomes" id="UP000664914">
    <property type="component" value="Chromosome"/>
</dbReference>
<reference evidence="1" key="2">
    <citation type="submission" date="2021-04" db="EMBL/GenBank/DDBJ databases">
        <title>Isolation and genomic analysis of the ibuprofen-degrading bacterium Sphingomonas strain MPO218.</title>
        <authorList>
            <person name="Aulestia M."/>
            <person name="Flores A."/>
            <person name="Mangas E.L."/>
            <person name="Perez-Pulido A.J."/>
            <person name="Santero E."/>
            <person name="Camacho E.M."/>
        </authorList>
    </citation>
    <scope>NUCLEOTIDE SEQUENCE</scope>
    <source>
        <strain evidence="1">MPO218</strain>
    </source>
</reference>
<dbReference type="AlphaFoldDB" id="A0A975D751"/>
<evidence type="ECO:0000313" key="1">
    <source>
        <dbReference type="EMBL" id="QTH24048.1"/>
    </source>
</evidence>
<dbReference type="SUPFAM" id="SSF54611">
    <property type="entry name" value="SecB-like"/>
    <property type="match status" value="1"/>
</dbReference>
<dbReference type="InterPro" id="IPR035958">
    <property type="entry name" value="SecB-like_sf"/>
</dbReference>
<evidence type="ECO:0000313" key="2">
    <source>
        <dbReference type="Proteomes" id="UP000664914"/>
    </source>
</evidence>
<gene>
    <name evidence="1" type="ORF">HRJ34_11375</name>
</gene>
<name>A0A975D751_9SPHN</name>
<organism evidence="1 2">
    <name type="scientific">Rhizorhabdus wittichii</name>
    <dbReference type="NCBI Taxonomy" id="160791"/>
    <lineage>
        <taxon>Bacteria</taxon>
        <taxon>Pseudomonadati</taxon>
        <taxon>Pseudomonadota</taxon>
        <taxon>Alphaproteobacteria</taxon>
        <taxon>Sphingomonadales</taxon>
        <taxon>Sphingomonadaceae</taxon>
        <taxon>Rhizorhabdus</taxon>
    </lineage>
</organism>
<evidence type="ECO:0008006" key="3">
    <source>
        <dbReference type="Google" id="ProtNLM"/>
    </source>
</evidence>
<sequence length="163" mass="18160">MTKKEISTAVASEPKLGFRAADYNAVATEAILLTIRLISQRFDLNMECSGNSSDWKLSYGRRVMSCTFDRDAKQVAAIIQFEVTAREGRKKALHCTADYGIMYEVPADAEEEAVKGFCKNVGRFAIYPYFRSLFAQLAWNAELMLPPLPSIASTAHIPPKKVT</sequence>
<protein>
    <recommendedName>
        <fullName evidence="3">Preprotein translocase subunit SecB</fullName>
    </recommendedName>
</protein>
<reference evidence="1" key="1">
    <citation type="submission" date="2020-07" db="EMBL/GenBank/DDBJ databases">
        <authorList>
            <person name="Camacho E."/>
        </authorList>
    </citation>
    <scope>NUCLEOTIDE SEQUENCE</scope>
    <source>
        <strain evidence="1">MPO218</strain>
    </source>
</reference>
<accession>A0A975D751</accession>
<dbReference type="RefSeq" id="WP_208634150.1">
    <property type="nucleotide sequence ID" value="NZ_CP059319.1"/>
</dbReference>
<dbReference type="EMBL" id="CP059319">
    <property type="protein sequence ID" value="QTH24048.1"/>
    <property type="molecule type" value="Genomic_DNA"/>
</dbReference>